<organism evidence="1 2">
    <name type="scientific">Bergeyella zoohelcum</name>
    <dbReference type="NCBI Taxonomy" id="1015"/>
    <lineage>
        <taxon>Bacteria</taxon>
        <taxon>Pseudomonadati</taxon>
        <taxon>Bacteroidota</taxon>
        <taxon>Flavobacteriia</taxon>
        <taxon>Flavobacteriales</taxon>
        <taxon>Weeksellaceae</taxon>
        <taxon>Bergeyella</taxon>
    </lineage>
</organism>
<proteinExistence type="predicted"/>
<name>A0A376BZ03_9FLAO</name>
<dbReference type="Proteomes" id="UP000255515">
    <property type="component" value="Unassembled WGS sequence"/>
</dbReference>
<dbReference type="EMBL" id="UFTJ01000001">
    <property type="protein sequence ID" value="SSZ46719.1"/>
    <property type="molecule type" value="Genomic_DNA"/>
</dbReference>
<gene>
    <name evidence="1" type="ORF">NCTC11661_00371</name>
</gene>
<evidence type="ECO:0000313" key="2">
    <source>
        <dbReference type="Proteomes" id="UP000255515"/>
    </source>
</evidence>
<reference evidence="1 2" key="1">
    <citation type="submission" date="2018-06" db="EMBL/GenBank/DDBJ databases">
        <authorList>
            <consortium name="Pathogen Informatics"/>
            <person name="Doyle S."/>
        </authorList>
    </citation>
    <scope>NUCLEOTIDE SEQUENCE [LARGE SCALE GENOMIC DNA]</scope>
    <source>
        <strain evidence="1 2">NCTC11661</strain>
    </source>
</reference>
<dbReference type="AlphaFoldDB" id="A0A376BZ03"/>
<protein>
    <submittedName>
        <fullName evidence="1">Uncharacterized protein</fullName>
    </submittedName>
</protein>
<sequence length="84" mass="10157">MSFQLTMVLAYAYKESFRVRLSISQIAKKTANRILACLIKQALFRKNIYDEVLWCNSLIIRSKMFEDMNLKSRYILMNWNNYEY</sequence>
<evidence type="ECO:0000313" key="1">
    <source>
        <dbReference type="EMBL" id="SSZ46719.1"/>
    </source>
</evidence>
<accession>A0A376BZ03</accession>